<protein>
    <recommendedName>
        <fullName evidence="8">Kinesin motor domain-containing protein</fullName>
    </recommendedName>
</protein>
<feature type="region of interest" description="Disordered" evidence="7">
    <location>
        <begin position="333"/>
        <end position="385"/>
    </location>
</feature>
<comment type="caution">
    <text evidence="5">Lacks conserved residue(s) required for the propagation of feature annotation.</text>
</comment>
<feature type="compositionally biased region" description="Basic residues" evidence="7">
    <location>
        <begin position="522"/>
        <end position="532"/>
    </location>
</feature>
<feature type="compositionally biased region" description="Pro residues" evidence="7">
    <location>
        <begin position="1270"/>
        <end position="1280"/>
    </location>
</feature>
<comment type="caution">
    <text evidence="9">The sequence shown here is derived from an EMBL/GenBank/DDBJ whole genome shotgun (WGS) entry which is preliminary data.</text>
</comment>
<dbReference type="Proteomes" id="UP001634394">
    <property type="component" value="Unassembled WGS sequence"/>
</dbReference>
<feature type="compositionally biased region" description="Basic and acidic residues" evidence="7">
    <location>
        <begin position="427"/>
        <end position="442"/>
    </location>
</feature>
<dbReference type="Pfam" id="PF00225">
    <property type="entry name" value="Kinesin"/>
    <property type="match status" value="1"/>
</dbReference>
<feature type="region of interest" description="Disordered" evidence="7">
    <location>
        <begin position="860"/>
        <end position="896"/>
    </location>
</feature>
<evidence type="ECO:0000256" key="4">
    <source>
        <dbReference type="ARBA" id="ARBA00023212"/>
    </source>
</evidence>
<evidence type="ECO:0000259" key="8">
    <source>
        <dbReference type="PROSITE" id="PS50067"/>
    </source>
</evidence>
<dbReference type="SUPFAM" id="SSF52540">
    <property type="entry name" value="P-loop containing nucleoside triphosphate hydrolases"/>
    <property type="match status" value="1"/>
</dbReference>
<feature type="region of interest" description="Disordered" evidence="7">
    <location>
        <begin position="130"/>
        <end position="162"/>
    </location>
</feature>
<dbReference type="PRINTS" id="PR00380">
    <property type="entry name" value="KINESINHEAVY"/>
</dbReference>
<feature type="compositionally biased region" description="Basic and acidic residues" evidence="7">
    <location>
        <begin position="627"/>
        <end position="640"/>
    </location>
</feature>
<feature type="compositionally biased region" description="Polar residues" evidence="7">
    <location>
        <begin position="885"/>
        <end position="896"/>
    </location>
</feature>
<feature type="compositionally biased region" description="Basic and acidic residues" evidence="7">
    <location>
        <begin position="789"/>
        <end position="811"/>
    </location>
</feature>
<feature type="region of interest" description="Disordered" evidence="7">
    <location>
        <begin position="268"/>
        <end position="319"/>
    </location>
</feature>
<dbReference type="EMBL" id="JBJQND010000013">
    <property type="protein sequence ID" value="KAL3857944.1"/>
    <property type="molecule type" value="Genomic_DNA"/>
</dbReference>
<keyword evidence="6" id="KW-0175">Coiled coil</keyword>
<evidence type="ECO:0000256" key="7">
    <source>
        <dbReference type="SAM" id="MobiDB-lite"/>
    </source>
</evidence>
<feature type="region of interest" description="Disordered" evidence="7">
    <location>
        <begin position="587"/>
        <end position="657"/>
    </location>
</feature>
<feature type="coiled-coil region" evidence="6">
    <location>
        <begin position="1106"/>
        <end position="1133"/>
    </location>
</feature>
<feature type="compositionally biased region" description="Basic and acidic residues" evidence="7">
    <location>
        <begin position="677"/>
        <end position="698"/>
    </location>
</feature>
<dbReference type="SMART" id="SM00129">
    <property type="entry name" value="KISc"/>
    <property type="match status" value="1"/>
</dbReference>
<feature type="domain" description="Kinesin motor" evidence="8">
    <location>
        <begin position="880"/>
        <end position="1029"/>
    </location>
</feature>
<dbReference type="Gene3D" id="3.40.850.10">
    <property type="entry name" value="Kinesin motor domain"/>
    <property type="match status" value="1"/>
</dbReference>
<dbReference type="PANTHER" id="PTHR47969:SF33">
    <property type="entry name" value="KINESIN-LIKE PROTEIN"/>
    <property type="match status" value="1"/>
</dbReference>
<feature type="compositionally biased region" description="Polar residues" evidence="7">
    <location>
        <begin position="700"/>
        <end position="711"/>
    </location>
</feature>
<evidence type="ECO:0000313" key="9">
    <source>
        <dbReference type="EMBL" id="KAL3857944.1"/>
    </source>
</evidence>
<keyword evidence="3" id="KW-0067">ATP-binding</keyword>
<feature type="compositionally biased region" description="Basic and acidic residues" evidence="7">
    <location>
        <begin position="766"/>
        <end position="777"/>
    </location>
</feature>
<feature type="region of interest" description="Disordered" evidence="7">
    <location>
        <begin position="1181"/>
        <end position="1307"/>
    </location>
</feature>
<dbReference type="InterPro" id="IPR036961">
    <property type="entry name" value="Kinesin_motor_dom_sf"/>
</dbReference>
<feature type="compositionally biased region" description="Low complexity" evidence="7">
    <location>
        <begin position="1230"/>
        <end position="1245"/>
    </location>
</feature>
<evidence type="ECO:0000256" key="5">
    <source>
        <dbReference type="PROSITE-ProRule" id="PRU00283"/>
    </source>
</evidence>
<organism evidence="9 10">
    <name type="scientific">Sinanodonta woodiana</name>
    <name type="common">Chinese pond mussel</name>
    <name type="synonym">Anodonta woodiana</name>
    <dbReference type="NCBI Taxonomy" id="1069815"/>
    <lineage>
        <taxon>Eukaryota</taxon>
        <taxon>Metazoa</taxon>
        <taxon>Spiralia</taxon>
        <taxon>Lophotrochozoa</taxon>
        <taxon>Mollusca</taxon>
        <taxon>Bivalvia</taxon>
        <taxon>Autobranchia</taxon>
        <taxon>Heteroconchia</taxon>
        <taxon>Palaeoheterodonta</taxon>
        <taxon>Unionida</taxon>
        <taxon>Unionoidea</taxon>
        <taxon>Unionidae</taxon>
        <taxon>Unioninae</taxon>
        <taxon>Sinanodonta</taxon>
    </lineage>
</organism>
<comment type="subcellular location">
    <subcellularLocation>
        <location evidence="1">Cytoplasm</location>
        <location evidence="1">Cytoskeleton</location>
    </subcellularLocation>
</comment>
<evidence type="ECO:0000256" key="6">
    <source>
        <dbReference type="SAM" id="Coils"/>
    </source>
</evidence>
<evidence type="ECO:0000256" key="1">
    <source>
        <dbReference type="ARBA" id="ARBA00004245"/>
    </source>
</evidence>
<keyword evidence="4" id="KW-0963">Cytoplasm</keyword>
<evidence type="ECO:0000256" key="2">
    <source>
        <dbReference type="ARBA" id="ARBA00022741"/>
    </source>
</evidence>
<feature type="compositionally biased region" description="Polar residues" evidence="7">
    <location>
        <begin position="302"/>
        <end position="313"/>
    </location>
</feature>
<feature type="compositionally biased region" description="Polar residues" evidence="7">
    <location>
        <begin position="407"/>
        <end position="425"/>
    </location>
</feature>
<accession>A0ABD3V8N0</accession>
<evidence type="ECO:0000313" key="10">
    <source>
        <dbReference type="Proteomes" id="UP001634394"/>
    </source>
</evidence>
<feature type="compositionally biased region" description="Basic and acidic residues" evidence="7">
    <location>
        <begin position="722"/>
        <end position="742"/>
    </location>
</feature>
<proteinExistence type="inferred from homology"/>
<feature type="compositionally biased region" description="Basic and acidic residues" evidence="7">
    <location>
        <begin position="542"/>
        <end position="558"/>
    </location>
</feature>
<dbReference type="GO" id="GO:0005856">
    <property type="term" value="C:cytoskeleton"/>
    <property type="evidence" value="ECO:0007669"/>
    <property type="project" value="UniProtKB-SubCell"/>
</dbReference>
<dbReference type="InterPro" id="IPR001752">
    <property type="entry name" value="Kinesin_motor_dom"/>
</dbReference>
<keyword evidence="4" id="KW-0206">Cytoskeleton</keyword>
<dbReference type="InterPro" id="IPR019821">
    <property type="entry name" value="Kinesin_motor_CS"/>
</dbReference>
<comment type="similarity">
    <text evidence="5">Belongs to the TRAFAC class myosin-kinesin ATPase superfamily. Kinesin family.</text>
</comment>
<feature type="region of interest" description="Disordered" evidence="7">
    <location>
        <begin position="1"/>
        <end position="34"/>
    </location>
</feature>
<dbReference type="PROSITE" id="PS50067">
    <property type="entry name" value="KINESIN_MOTOR_2"/>
    <property type="match status" value="1"/>
</dbReference>
<feature type="compositionally biased region" description="Basic and acidic residues" evidence="7">
    <location>
        <begin position="337"/>
        <end position="349"/>
    </location>
</feature>
<reference evidence="9 10" key="1">
    <citation type="submission" date="2024-11" db="EMBL/GenBank/DDBJ databases">
        <title>Chromosome-level genome assembly of the freshwater bivalve Anodonta woodiana.</title>
        <authorList>
            <person name="Chen X."/>
        </authorList>
    </citation>
    <scope>NUCLEOTIDE SEQUENCE [LARGE SCALE GENOMIC DNA]</scope>
    <source>
        <strain evidence="9">MN2024</strain>
        <tissue evidence="9">Gills</tissue>
    </source>
</reference>
<dbReference type="InterPro" id="IPR027417">
    <property type="entry name" value="P-loop_NTPase"/>
</dbReference>
<feature type="compositionally biased region" description="Polar residues" evidence="7">
    <location>
        <begin position="268"/>
        <end position="279"/>
    </location>
</feature>
<feature type="compositionally biased region" description="Basic and acidic residues" evidence="7">
    <location>
        <begin position="867"/>
        <end position="884"/>
    </location>
</feature>
<feature type="compositionally biased region" description="Basic and acidic residues" evidence="7">
    <location>
        <begin position="453"/>
        <end position="504"/>
    </location>
</feature>
<dbReference type="GO" id="GO:0005524">
    <property type="term" value="F:ATP binding"/>
    <property type="evidence" value="ECO:0007669"/>
    <property type="project" value="UniProtKB-KW"/>
</dbReference>
<keyword evidence="10" id="KW-1185">Reference proteome</keyword>
<gene>
    <name evidence="9" type="ORF">ACJMK2_012569</name>
</gene>
<name>A0ABD3V8N0_SINWO</name>
<feature type="compositionally biased region" description="Polar residues" evidence="7">
    <location>
        <begin position="151"/>
        <end position="162"/>
    </location>
</feature>
<dbReference type="InterPro" id="IPR027640">
    <property type="entry name" value="Kinesin-like_fam"/>
</dbReference>
<evidence type="ECO:0000256" key="3">
    <source>
        <dbReference type="ARBA" id="ARBA00022840"/>
    </source>
</evidence>
<dbReference type="PANTHER" id="PTHR47969">
    <property type="entry name" value="CHROMOSOME-ASSOCIATED KINESIN KIF4A-RELATED"/>
    <property type="match status" value="1"/>
</dbReference>
<dbReference type="PROSITE" id="PS00411">
    <property type="entry name" value="KINESIN_MOTOR_1"/>
    <property type="match status" value="1"/>
</dbReference>
<sequence length="1342" mass="151913">MSTKQQGKNVFSGGISDTRSHGPPKQAAVTQSRRHLHLTETVIREQIYPPTVKSKQISDQSAGKIVYHTPRNILSDKNVQLKHEGNNAALNVKSNIVINQQQSSQWLNEPGTGVYRGTYIPKKLIDSSSSVITQPNKPKPGQIGDILDQGSKANKNTGSFPIGVQQSQPLILTSRDNFPGGDNHSETGRITQRTLLDRTKQIPGFQESQRTATQHVTVNIDLDPHRVARQSHITVAGRNPVDNHTNHPSYASHIDSLPEIGTGQKEINQYDSSSPTRRQLPTIPVTHRGGNTATKVVGDNSPRLNSNKKPNQLESHDVPVITRHDLETYHISPAKLNSDKKLKPSELHNQKSNSGGKLPRGSNLDYQGNDDRTLKNRPSSDLPTKFFREKFEELEMSIKEIQRHHSNNIQKVNTETKPGQQQQNLHYRRDSQEDQRPTRDDWASWDVENITRQNEKQHQDRQHLDYRKSDYRYTSKGEPERPLGQHDRDYNKFNREGTPKRISDTRMPSGLVGDYRQDDYHRKRPSSRRSHKSPVSEQSVPSKEHYRPSMVEHNDEGNNAKNKHLGQGQGYNDLRYNEAVAMEAKRKALDEDKRRQSQMRKPSAGGKSSSERRQPVDSDVVYVMKNKSKDQSFGERDPTDQNKGIPAVVKKNAADKVDARHEYPAPLSDLNEKQRIQTEHRDQHIARVDSSKKMEHIPRAQQSLVSDNQSLPREPRGFGNEASKRQQDAYRADKNVGSDRVDIGNVEDTSSRERIRAKSNSPDIVRSAKESRDKKSVVPDIANKNNEINSHRPTEDKRVENNTHKKGQGEKGDDDLYLDIDLDDIEEEFVGNEIYVCYLVTDEGAAVGPFKLDIEDIKLGLPNSNKGKPEDQGPENKQEREGMRNRQTGSHGLNEFSSRSHSMLMLTVDSEQQDPDDENLYITKRGKLTFVDLAGSEKVKDSNSTAETLVESNNINRSLLVLGNCISSLGDPKRRHGHIPYRDSKLTKLLADSLGGNGVTLMVCCITPSSHHASETMNTLRYASRAKKIQTKPVVKMDPREKLILSLKREIKVLKNENHYLRQQLDFPAKPKGQLARQNEESYVKLLQDKEKQNGAKDDTGLYEMLQEYMVENEALRSDNADLQNLRETQKRDQQILYRDNERLLKRVEDLERILKQPSWQNMPRQQGPYPEQYQAYVGDPAQNIRPVPGSGGRTVQSVPNNRLPPPQDLPLRDPVYPGSPPQGYMSPTGRGRPSPQQPRSGQQPMKPPHRLSEPIARQSPHELVNGHPSGPPYQGPPSPVKQDSANRLDSRRSSQSSSTDAIRDLNEKLKQELAHLDGEIYQHQALNSRQRQVYGSQGSIR</sequence>
<feature type="region of interest" description="Disordered" evidence="7">
    <location>
        <begin position="407"/>
        <end position="570"/>
    </location>
</feature>
<feature type="region of interest" description="Disordered" evidence="7">
    <location>
        <begin position="677"/>
        <end position="815"/>
    </location>
</feature>
<keyword evidence="2" id="KW-0547">Nucleotide-binding</keyword>